<proteinExistence type="predicted"/>
<protein>
    <submittedName>
        <fullName evidence="2">Uncharacterized protein</fullName>
    </submittedName>
</protein>
<dbReference type="InParanoid" id="A0A2J6SHI7"/>
<feature type="compositionally biased region" description="Polar residues" evidence="1">
    <location>
        <begin position="9"/>
        <end position="22"/>
    </location>
</feature>
<evidence type="ECO:0000256" key="1">
    <source>
        <dbReference type="SAM" id="MobiDB-lite"/>
    </source>
</evidence>
<organism evidence="2 3">
    <name type="scientific">Hyaloscypha bicolor E</name>
    <dbReference type="NCBI Taxonomy" id="1095630"/>
    <lineage>
        <taxon>Eukaryota</taxon>
        <taxon>Fungi</taxon>
        <taxon>Dikarya</taxon>
        <taxon>Ascomycota</taxon>
        <taxon>Pezizomycotina</taxon>
        <taxon>Leotiomycetes</taxon>
        <taxon>Helotiales</taxon>
        <taxon>Hyaloscyphaceae</taxon>
        <taxon>Hyaloscypha</taxon>
        <taxon>Hyaloscypha bicolor</taxon>
    </lineage>
</organism>
<dbReference type="RefSeq" id="XP_024727142.1">
    <property type="nucleotide sequence ID" value="XM_024871423.1"/>
</dbReference>
<name>A0A2J6SHI7_9HELO</name>
<feature type="region of interest" description="Disordered" evidence="1">
    <location>
        <begin position="1"/>
        <end position="34"/>
    </location>
</feature>
<dbReference type="EMBL" id="KZ613913">
    <property type="protein sequence ID" value="PMD50238.1"/>
    <property type="molecule type" value="Genomic_DNA"/>
</dbReference>
<dbReference type="AlphaFoldDB" id="A0A2J6SHI7"/>
<dbReference type="GeneID" id="36579505"/>
<keyword evidence="3" id="KW-1185">Reference proteome</keyword>
<sequence length="197" mass="21733">MAVAPGAEKSNSSFGPQSNTGWTEVRQSKHRIPPGPDGTSWALVLFFSFRNTARWHKGPQDRRYTAFCRRAEDVRMDHLSQACLKLVKLLSSLHLTPPSAHSAHRLPFRRIASIAIIAQYPLPHCHDYGLALSCLALPCLALPCPGLSGNVAPLIGPVLPRHANPRSHPAPIPGLELSPQFIYWDWLCSLFELPAPL</sequence>
<reference evidence="2 3" key="1">
    <citation type="submission" date="2016-04" db="EMBL/GenBank/DDBJ databases">
        <title>A degradative enzymes factory behind the ericoid mycorrhizal symbiosis.</title>
        <authorList>
            <consortium name="DOE Joint Genome Institute"/>
            <person name="Martino E."/>
            <person name="Morin E."/>
            <person name="Grelet G."/>
            <person name="Kuo A."/>
            <person name="Kohler A."/>
            <person name="Daghino S."/>
            <person name="Barry K."/>
            <person name="Choi C."/>
            <person name="Cichocki N."/>
            <person name="Clum A."/>
            <person name="Copeland A."/>
            <person name="Hainaut M."/>
            <person name="Haridas S."/>
            <person name="Labutti K."/>
            <person name="Lindquist E."/>
            <person name="Lipzen A."/>
            <person name="Khouja H.-R."/>
            <person name="Murat C."/>
            <person name="Ohm R."/>
            <person name="Olson A."/>
            <person name="Spatafora J."/>
            <person name="Veneault-Fourrey C."/>
            <person name="Henrissat B."/>
            <person name="Grigoriev I."/>
            <person name="Martin F."/>
            <person name="Perotto S."/>
        </authorList>
    </citation>
    <scope>NUCLEOTIDE SEQUENCE [LARGE SCALE GENOMIC DNA]</scope>
    <source>
        <strain evidence="2 3">E</strain>
    </source>
</reference>
<evidence type="ECO:0000313" key="2">
    <source>
        <dbReference type="EMBL" id="PMD50238.1"/>
    </source>
</evidence>
<dbReference type="Proteomes" id="UP000235371">
    <property type="component" value="Unassembled WGS sequence"/>
</dbReference>
<gene>
    <name evidence="2" type="ORF">K444DRAFT_262956</name>
</gene>
<evidence type="ECO:0000313" key="3">
    <source>
        <dbReference type="Proteomes" id="UP000235371"/>
    </source>
</evidence>
<accession>A0A2J6SHI7</accession>